<gene>
    <name evidence="10" type="ORF">NHX12_009986</name>
</gene>
<keyword evidence="11" id="KW-1185">Reference proteome</keyword>
<dbReference type="Pfam" id="PF25107">
    <property type="entry name" value="VWA7_N"/>
    <property type="match status" value="1"/>
</dbReference>
<evidence type="ECO:0000259" key="7">
    <source>
        <dbReference type="Pfam" id="PF23619"/>
    </source>
</evidence>
<evidence type="ECO:0000313" key="11">
    <source>
        <dbReference type="Proteomes" id="UP001148018"/>
    </source>
</evidence>
<dbReference type="InterPro" id="IPR057615">
    <property type="entry name" value="Ig_VWA7"/>
</dbReference>
<dbReference type="Pfam" id="PF23560">
    <property type="entry name" value="GBD_Hemicentin"/>
    <property type="match status" value="1"/>
</dbReference>
<dbReference type="SUPFAM" id="SSF53300">
    <property type="entry name" value="vWA-like"/>
    <property type="match status" value="1"/>
</dbReference>
<feature type="domain" description="VWA7 Ig-like" evidence="7">
    <location>
        <begin position="550"/>
        <end position="636"/>
    </location>
</feature>
<feature type="domain" description="VWA7 N-terminal" evidence="9">
    <location>
        <begin position="67"/>
        <end position="155"/>
    </location>
</feature>
<dbReference type="Gene3D" id="3.40.50.410">
    <property type="entry name" value="von Willebrand factor, type A domain"/>
    <property type="match status" value="1"/>
</dbReference>
<evidence type="ECO:0000259" key="6">
    <source>
        <dbReference type="Pfam" id="PF23560"/>
    </source>
</evidence>
<dbReference type="GO" id="GO:0005576">
    <property type="term" value="C:extracellular region"/>
    <property type="evidence" value="ECO:0007669"/>
    <property type="project" value="UniProtKB-SubCell"/>
</dbReference>
<reference evidence="10" key="1">
    <citation type="submission" date="2022-07" db="EMBL/GenBank/DDBJ databases">
        <title>Chromosome-level genome of Muraenolepis orangiensis.</title>
        <authorList>
            <person name="Kim J."/>
        </authorList>
    </citation>
    <scope>NUCLEOTIDE SEQUENCE</scope>
    <source>
        <strain evidence="10">KU_S4_2022</strain>
        <tissue evidence="10">Muscle</tissue>
    </source>
</reference>
<evidence type="ECO:0000256" key="4">
    <source>
        <dbReference type="ARBA" id="ARBA00023180"/>
    </source>
</evidence>
<evidence type="ECO:0000259" key="9">
    <source>
        <dbReference type="Pfam" id="PF25107"/>
    </source>
</evidence>
<keyword evidence="3 5" id="KW-0732">Signal</keyword>
<keyword evidence="2" id="KW-0964">Secreted</keyword>
<proteinExistence type="predicted"/>
<comment type="caution">
    <text evidence="10">The sequence shown here is derived from an EMBL/GenBank/DDBJ whole genome shotgun (WGS) entry which is preliminary data.</text>
</comment>
<dbReference type="InterPro" id="IPR056861">
    <property type="entry name" value="HMCN1-like_VWA"/>
</dbReference>
<dbReference type="InterPro" id="IPR056862">
    <property type="entry name" value="VWA7_N"/>
</dbReference>
<evidence type="ECO:0008006" key="12">
    <source>
        <dbReference type="Google" id="ProtNLM"/>
    </source>
</evidence>
<dbReference type="EMBL" id="JANIIK010000115">
    <property type="protein sequence ID" value="KAJ3589138.1"/>
    <property type="molecule type" value="Genomic_DNA"/>
</dbReference>
<dbReference type="InterPro" id="IPR052577">
    <property type="entry name" value="VWA7"/>
</dbReference>
<dbReference type="Proteomes" id="UP001148018">
    <property type="component" value="Unassembled WGS sequence"/>
</dbReference>
<sequence>MRCSSACWGVLSLLLLLAGTAAFKITRGPSVNHLEITERAILDVTVRTCRSLAVQEGRDFVPPPRPLTASSVIRACDAAESSKSFHRAIKVIQTNNKRVDIIRLFDPNFHFDDETFEKGRDIITDGLRIIKDSNKLENFEAAREKLGEITHPLQENAATEDALTKRVTENDIRGAAGDTDFLRMVGITKGSNKALCFVIDTTGSMSDEIRDVKAVTASLVDSKVGTRDEPSLYILVPFNDPEFGPLMRTTDPNVFKTWLNSITVFGGGDFPEMSLSGLQLALAGAPPGSEIFLFTDATAKDIHLEGAVIALIERTKTVVNFMLTGSFIFLFRSVREINSNDQTSRMSGSEPQLYSALAHASGGQAIQVPKGRLSEATTIITESSAASLVTILQATRGPENNESFSFSVDESLRNLTIYITGSVLNFTLTSPSGVSQNINSPNDSLAAMKVIIGQSGIDFLFDFVQFFQGASEGFDVLENRPAAGGNATLLLTLTGLDSGTLTGVSLVEASGALGELSGKVEPLGGGDFLARFDTIPSGDFVVRLKGRADGSSFSVPFTVTTNGTGGIFTIQATNDQGLNSTFPSQLELASGGSANGTVTLTSRLDTPTGTAVTLTIQAQSPGGTDTNYVVLRFSIVSKATDNSKPVCRVTSVVDNCTPNCSQSTWEVRANLTDDNSTGIDRIALQNGNGTLNTSTMLGPDGENVTLVVYNASCCSLDFKLVAVDGAGNVGFCFETIRNAASTTAEPPVTNAPPPPPAWLQIFECRALVISGKPSWLCWASW</sequence>
<evidence type="ECO:0000256" key="3">
    <source>
        <dbReference type="ARBA" id="ARBA00022729"/>
    </source>
</evidence>
<evidence type="ECO:0000256" key="1">
    <source>
        <dbReference type="ARBA" id="ARBA00004613"/>
    </source>
</evidence>
<accession>A0A9Q0I8W3</accession>
<evidence type="ECO:0000256" key="2">
    <source>
        <dbReference type="ARBA" id="ARBA00022525"/>
    </source>
</evidence>
<dbReference type="Pfam" id="PF23619">
    <property type="entry name" value="Ig_VWA7"/>
    <property type="match status" value="1"/>
</dbReference>
<protein>
    <recommendedName>
        <fullName evidence="12">VWFA domain-containing protein</fullName>
    </recommendedName>
</protein>
<dbReference type="InterPro" id="IPR056475">
    <property type="entry name" value="GBD_Hemicentin/VWA7"/>
</dbReference>
<name>A0A9Q0I8W3_9TELE</name>
<feature type="domain" description="Hemicentin/VWA7 galactose-binding" evidence="6">
    <location>
        <begin position="389"/>
        <end position="448"/>
    </location>
</feature>
<feature type="signal peptide" evidence="5">
    <location>
        <begin position="1"/>
        <end position="22"/>
    </location>
</feature>
<feature type="chain" id="PRO_5040443825" description="VWFA domain-containing protein" evidence="5">
    <location>
        <begin position="23"/>
        <end position="781"/>
    </location>
</feature>
<dbReference type="InterPro" id="IPR036465">
    <property type="entry name" value="vWFA_dom_sf"/>
</dbReference>
<dbReference type="Pfam" id="PF25106">
    <property type="entry name" value="VWA_4"/>
    <property type="match status" value="1"/>
</dbReference>
<organism evidence="10 11">
    <name type="scientific">Muraenolepis orangiensis</name>
    <name type="common">Patagonian moray cod</name>
    <dbReference type="NCBI Taxonomy" id="630683"/>
    <lineage>
        <taxon>Eukaryota</taxon>
        <taxon>Metazoa</taxon>
        <taxon>Chordata</taxon>
        <taxon>Craniata</taxon>
        <taxon>Vertebrata</taxon>
        <taxon>Euteleostomi</taxon>
        <taxon>Actinopterygii</taxon>
        <taxon>Neopterygii</taxon>
        <taxon>Teleostei</taxon>
        <taxon>Neoteleostei</taxon>
        <taxon>Acanthomorphata</taxon>
        <taxon>Zeiogadaria</taxon>
        <taxon>Gadariae</taxon>
        <taxon>Gadiformes</taxon>
        <taxon>Muraenolepidoidei</taxon>
        <taxon>Muraenolepididae</taxon>
        <taxon>Muraenolepis</taxon>
    </lineage>
</organism>
<dbReference type="PANTHER" id="PTHR14905">
    <property type="entry name" value="NG37"/>
    <property type="match status" value="1"/>
</dbReference>
<comment type="subcellular location">
    <subcellularLocation>
        <location evidence="1">Secreted</location>
    </subcellularLocation>
</comment>
<dbReference type="AlphaFoldDB" id="A0A9Q0I8W3"/>
<evidence type="ECO:0000313" key="10">
    <source>
        <dbReference type="EMBL" id="KAJ3589138.1"/>
    </source>
</evidence>
<evidence type="ECO:0000259" key="8">
    <source>
        <dbReference type="Pfam" id="PF25106"/>
    </source>
</evidence>
<dbReference type="PANTHER" id="PTHR14905:SF18">
    <property type="entry name" value="VON WILLEBRAND FACTOR A DOMAIN-CONTAINING 10, TANDEM DUPLICATE 1-RELATED"/>
    <property type="match status" value="1"/>
</dbReference>
<keyword evidence="4" id="KW-0325">Glycoprotein</keyword>
<dbReference type="OrthoDB" id="301415at2759"/>
<evidence type="ECO:0000256" key="5">
    <source>
        <dbReference type="SAM" id="SignalP"/>
    </source>
</evidence>
<feature type="domain" description="Hemicentin-1-like von Willebrand factor A" evidence="8">
    <location>
        <begin position="194"/>
        <end position="369"/>
    </location>
</feature>